<evidence type="ECO:0000256" key="2">
    <source>
        <dbReference type="ARBA" id="ARBA00022475"/>
    </source>
</evidence>
<dbReference type="Pfam" id="PF01790">
    <property type="entry name" value="LGT"/>
    <property type="match status" value="1"/>
</dbReference>
<dbReference type="AlphaFoldDB" id="A0A0G0ILZ6"/>
<keyword evidence="4 7" id="KW-0812">Transmembrane</keyword>
<dbReference type="GO" id="GO:0008961">
    <property type="term" value="F:phosphatidylglycerol-prolipoprotein diacylglyceryl transferase activity"/>
    <property type="evidence" value="ECO:0007669"/>
    <property type="project" value="InterPro"/>
</dbReference>
<evidence type="ECO:0000256" key="1">
    <source>
        <dbReference type="ARBA" id="ARBA00007150"/>
    </source>
</evidence>
<keyword evidence="6 7" id="KW-0472">Membrane</keyword>
<name>A0A0G0ILZ6_9BACT</name>
<keyword evidence="2" id="KW-1003">Cell membrane</keyword>
<keyword evidence="8" id="KW-0449">Lipoprotein</keyword>
<organism evidence="8 9">
    <name type="scientific">Candidatus Roizmanbacteria bacterium GW2011_GWC2_37_13</name>
    <dbReference type="NCBI Taxonomy" id="1618486"/>
    <lineage>
        <taxon>Bacteria</taxon>
        <taxon>Candidatus Roizmaniibacteriota</taxon>
    </lineage>
</organism>
<feature type="transmembrane region" description="Helical" evidence="7">
    <location>
        <begin position="190"/>
        <end position="210"/>
    </location>
</feature>
<feature type="transmembrane region" description="Helical" evidence="7">
    <location>
        <begin position="158"/>
        <end position="178"/>
    </location>
</feature>
<evidence type="ECO:0000256" key="7">
    <source>
        <dbReference type="SAM" id="Phobius"/>
    </source>
</evidence>
<proteinExistence type="inferred from homology"/>
<dbReference type="GO" id="GO:0005886">
    <property type="term" value="C:plasma membrane"/>
    <property type="evidence" value="ECO:0007669"/>
    <property type="project" value="InterPro"/>
</dbReference>
<evidence type="ECO:0000256" key="3">
    <source>
        <dbReference type="ARBA" id="ARBA00022679"/>
    </source>
</evidence>
<dbReference type="EMBL" id="LBSV01000010">
    <property type="protein sequence ID" value="KKQ25244.1"/>
    <property type="molecule type" value="Genomic_DNA"/>
</dbReference>
<gene>
    <name evidence="8" type="ORF">US40_C0010G0027</name>
</gene>
<dbReference type="InterPro" id="IPR001640">
    <property type="entry name" value="Lgt"/>
</dbReference>
<feature type="transmembrane region" description="Helical" evidence="7">
    <location>
        <begin position="119"/>
        <end position="138"/>
    </location>
</feature>
<evidence type="ECO:0000313" key="8">
    <source>
        <dbReference type="EMBL" id="KKQ25244.1"/>
    </source>
</evidence>
<dbReference type="Proteomes" id="UP000034917">
    <property type="component" value="Unassembled WGS sequence"/>
</dbReference>
<feature type="transmembrane region" description="Helical" evidence="7">
    <location>
        <begin position="45"/>
        <end position="67"/>
    </location>
</feature>
<dbReference type="GO" id="GO:0042158">
    <property type="term" value="P:lipoprotein biosynthetic process"/>
    <property type="evidence" value="ECO:0007669"/>
    <property type="project" value="InterPro"/>
</dbReference>
<sequence>MLPVLLDLKFVKIYTFGVFLMLGFLWASFALWRNIRLTPHKEDEIFDGLFISLFGGLFFGRLVYVLLNFKDFGLSFIKFILINGYPGMSVYGAIFGALITLLIFFSIKKINFWETIDYFMTPFFIAAVFGKLGGFFSGSEVGTVTKFFLKTKYFGFDGFRHLTPFYEALFFIVAALLAHRILFEIRKEKYFRGFLFLISMWYFSLINILFDKIKVNPLYFLDYSFNKVVSTALLLTISTYFIYYFRVGILSFIKGYGQKIAKKIRFGAKRKIGEGKK</sequence>
<dbReference type="PANTHER" id="PTHR30589:SF0">
    <property type="entry name" value="PHOSPHATIDYLGLYCEROL--PROLIPOPROTEIN DIACYLGLYCERYL TRANSFERASE"/>
    <property type="match status" value="1"/>
</dbReference>
<evidence type="ECO:0000256" key="5">
    <source>
        <dbReference type="ARBA" id="ARBA00022989"/>
    </source>
</evidence>
<dbReference type="PANTHER" id="PTHR30589">
    <property type="entry name" value="PROLIPOPROTEIN DIACYLGLYCERYL TRANSFERASE"/>
    <property type="match status" value="1"/>
</dbReference>
<reference evidence="8 9" key="1">
    <citation type="journal article" date="2015" name="Nature">
        <title>rRNA introns, odd ribosomes, and small enigmatic genomes across a large radiation of phyla.</title>
        <authorList>
            <person name="Brown C.T."/>
            <person name="Hug L.A."/>
            <person name="Thomas B.C."/>
            <person name="Sharon I."/>
            <person name="Castelle C.J."/>
            <person name="Singh A."/>
            <person name="Wilkins M.J."/>
            <person name="Williams K.H."/>
            <person name="Banfield J.F."/>
        </authorList>
    </citation>
    <scope>NUCLEOTIDE SEQUENCE [LARGE SCALE GENOMIC DNA]</scope>
</reference>
<comment type="caution">
    <text evidence="8">The sequence shown here is derived from an EMBL/GenBank/DDBJ whole genome shotgun (WGS) entry which is preliminary data.</text>
</comment>
<feature type="transmembrane region" description="Helical" evidence="7">
    <location>
        <begin position="230"/>
        <end position="253"/>
    </location>
</feature>
<feature type="transmembrane region" description="Helical" evidence="7">
    <location>
        <begin position="87"/>
        <end position="107"/>
    </location>
</feature>
<evidence type="ECO:0000256" key="4">
    <source>
        <dbReference type="ARBA" id="ARBA00022692"/>
    </source>
</evidence>
<protein>
    <submittedName>
        <fullName evidence="8">Prolipoprotein diacylglyceryl transferase</fullName>
    </submittedName>
</protein>
<accession>A0A0G0ILZ6</accession>
<keyword evidence="5 7" id="KW-1133">Transmembrane helix</keyword>
<feature type="transmembrane region" description="Helical" evidence="7">
    <location>
        <begin position="13"/>
        <end position="33"/>
    </location>
</feature>
<evidence type="ECO:0000313" key="9">
    <source>
        <dbReference type="Proteomes" id="UP000034917"/>
    </source>
</evidence>
<keyword evidence="3 8" id="KW-0808">Transferase</keyword>
<comment type="similarity">
    <text evidence="1">Belongs to the Lgt family.</text>
</comment>
<evidence type="ECO:0000256" key="6">
    <source>
        <dbReference type="ARBA" id="ARBA00023136"/>
    </source>
</evidence>